<comment type="caution">
    <text evidence="2">The sequence shown here is derived from an EMBL/GenBank/DDBJ whole genome shotgun (WGS) entry which is preliminary data.</text>
</comment>
<keyword evidence="3" id="KW-1185">Reference proteome</keyword>
<accession>A0ABN9BBI7</accession>
<evidence type="ECO:0000313" key="2">
    <source>
        <dbReference type="EMBL" id="CAI9544898.1"/>
    </source>
</evidence>
<organism evidence="2 3">
    <name type="scientific">Staurois parvus</name>
    <dbReference type="NCBI Taxonomy" id="386267"/>
    <lineage>
        <taxon>Eukaryota</taxon>
        <taxon>Metazoa</taxon>
        <taxon>Chordata</taxon>
        <taxon>Craniata</taxon>
        <taxon>Vertebrata</taxon>
        <taxon>Euteleostomi</taxon>
        <taxon>Amphibia</taxon>
        <taxon>Batrachia</taxon>
        <taxon>Anura</taxon>
        <taxon>Neobatrachia</taxon>
        <taxon>Ranoidea</taxon>
        <taxon>Ranidae</taxon>
        <taxon>Staurois</taxon>
    </lineage>
</organism>
<dbReference type="Proteomes" id="UP001162483">
    <property type="component" value="Unassembled WGS sequence"/>
</dbReference>
<proteinExistence type="predicted"/>
<gene>
    <name evidence="2" type="ORF">SPARVUS_LOCUS2561762</name>
</gene>
<dbReference type="EMBL" id="CATNWA010003249">
    <property type="protein sequence ID" value="CAI9544898.1"/>
    <property type="molecule type" value="Genomic_DNA"/>
</dbReference>
<name>A0ABN9BBI7_9NEOB</name>
<feature type="region of interest" description="Disordered" evidence="1">
    <location>
        <begin position="67"/>
        <end position="92"/>
    </location>
</feature>
<evidence type="ECO:0000256" key="1">
    <source>
        <dbReference type="SAM" id="MobiDB-lite"/>
    </source>
</evidence>
<reference evidence="2" key="1">
    <citation type="submission" date="2023-05" db="EMBL/GenBank/DDBJ databases">
        <authorList>
            <person name="Stuckert A."/>
        </authorList>
    </citation>
    <scope>NUCLEOTIDE SEQUENCE</scope>
</reference>
<sequence>MQRKLAFQFPHIFIKSVLGSGAWRFQRDLGGMKSPIQGPCFKNPQHTDFTGVCRPFYRGLTMVLGSTPGKRSQEGSTLADGRSLPWSQEGST</sequence>
<protein>
    <submittedName>
        <fullName evidence="2">Uncharacterized protein</fullName>
    </submittedName>
</protein>
<evidence type="ECO:0000313" key="3">
    <source>
        <dbReference type="Proteomes" id="UP001162483"/>
    </source>
</evidence>